<dbReference type="GO" id="GO:0004034">
    <property type="term" value="F:aldose 1-epimerase activity"/>
    <property type="evidence" value="ECO:0007669"/>
    <property type="project" value="TreeGrafter"/>
</dbReference>
<proteinExistence type="predicted"/>
<evidence type="ECO:0000256" key="3">
    <source>
        <dbReference type="ARBA" id="ARBA00022837"/>
    </source>
</evidence>
<dbReference type="InterPro" id="IPR011013">
    <property type="entry name" value="Gal_mutarotase_sf_dom"/>
</dbReference>
<dbReference type="EMBL" id="SGXA01000001">
    <property type="protein sequence ID" value="RZS74578.1"/>
    <property type="molecule type" value="Genomic_DNA"/>
</dbReference>
<dbReference type="SUPFAM" id="SSF74650">
    <property type="entry name" value="Galactose mutarotase-like"/>
    <property type="match status" value="1"/>
</dbReference>
<dbReference type="GO" id="GO:0033499">
    <property type="term" value="P:galactose catabolic process via UDP-galactose, Leloir pathway"/>
    <property type="evidence" value="ECO:0007669"/>
    <property type="project" value="TreeGrafter"/>
</dbReference>
<dbReference type="GO" id="GO:0006006">
    <property type="term" value="P:glucose metabolic process"/>
    <property type="evidence" value="ECO:0007669"/>
    <property type="project" value="TreeGrafter"/>
</dbReference>
<name>A0A4Q7N355_9BACT</name>
<sequence>MRRNFFGLLPISACFISSCADEAKQASVKQNTAAEVRSPESAGTLNDVALGLPSLQDYAGPGNGGGAGPIGQHLLTIYTDRYTPVDSTHIPSGKLEAVAGTPFGFTKPDTIGARLDEKNEQLKLGGGYDHNFVLNGSGMKPAARVEGDRSGIVMEVWPSTVLKPGENYSTVSVCRFSVRK</sequence>
<dbReference type="InterPro" id="IPR008183">
    <property type="entry name" value="Aldose_1/G6P_1-epimerase"/>
</dbReference>
<dbReference type="RefSeq" id="WP_130539034.1">
    <property type="nucleotide sequence ID" value="NZ_CP042431.1"/>
</dbReference>
<dbReference type="PROSITE" id="PS51257">
    <property type="entry name" value="PROKAR_LIPOPROTEIN"/>
    <property type="match status" value="1"/>
</dbReference>
<dbReference type="OrthoDB" id="9779408at2"/>
<reference evidence="4 5" key="1">
    <citation type="submission" date="2019-02" db="EMBL/GenBank/DDBJ databases">
        <title>Genomic Encyclopedia of Type Strains, Phase IV (KMG-IV): sequencing the most valuable type-strain genomes for metagenomic binning, comparative biology and taxonomic classification.</title>
        <authorList>
            <person name="Goeker M."/>
        </authorList>
    </citation>
    <scope>NUCLEOTIDE SEQUENCE [LARGE SCALE GENOMIC DNA]</scope>
    <source>
        <strain evidence="4 5">DSM 18116</strain>
    </source>
</reference>
<dbReference type="Proteomes" id="UP000293874">
    <property type="component" value="Unassembled WGS sequence"/>
</dbReference>
<protein>
    <submittedName>
        <fullName evidence="4">Aldose 1-epimerase</fullName>
    </submittedName>
</protein>
<accession>A0A4Q7N355</accession>
<dbReference type="PANTHER" id="PTHR10091">
    <property type="entry name" value="ALDOSE-1-EPIMERASE"/>
    <property type="match status" value="1"/>
</dbReference>
<dbReference type="GO" id="GO:0030246">
    <property type="term" value="F:carbohydrate binding"/>
    <property type="evidence" value="ECO:0007669"/>
    <property type="project" value="InterPro"/>
</dbReference>
<evidence type="ECO:0000313" key="5">
    <source>
        <dbReference type="Proteomes" id="UP000293874"/>
    </source>
</evidence>
<comment type="cofactor">
    <cofactor evidence="1">
        <name>Ca(2+)</name>
        <dbReference type="ChEBI" id="CHEBI:29108"/>
    </cofactor>
</comment>
<organism evidence="4 5">
    <name type="scientific">Pseudobacter ginsenosidimutans</name>
    <dbReference type="NCBI Taxonomy" id="661488"/>
    <lineage>
        <taxon>Bacteria</taxon>
        <taxon>Pseudomonadati</taxon>
        <taxon>Bacteroidota</taxon>
        <taxon>Chitinophagia</taxon>
        <taxon>Chitinophagales</taxon>
        <taxon>Chitinophagaceae</taxon>
        <taxon>Pseudobacter</taxon>
    </lineage>
</organism>
<dbReference type="PANTHER" id="PTHR10091:SF0">
    <property type="entry name" value="GALACTOSE MUTAROTASE"/>
    <property type="match status" value="1"/>
</dbReference>
<dbReference type="Gene3D" id="2.70.98.10">
    <property type="match status" value="1"/>
</dbReference>
<dbReference type="AlphaFoldDB" id="A0A4Q7N355"/>
<comment type="caution">
    <text evidence="4">The sequence shown here is derived from an EMBL/GenBank/DDBJ whole genome shotgun (WGS) entry which is preliminary data.</text>
</comment>
<evidence type="ECO:0000313" key="4">
    <source>
        <dbReference type="EMBL" id="RZS74578.1"/>
    </source>
</evidence>
<comment type="subunit">
    <text evidence="2">Monomer.</text>
</comment>
<gene>
    <name evidence="4" type="ORF">EV199_0427</name>
</gene>
<keyword evidence="3" id="KW-0106">Calcium</keyword>
<keyword evidence="5" id="KW-1185">Reference proteome</keyword>
<dbReference type="InterPro" id="IPR014718">
    <property type="entry name" value="GH-type_carb-bd"/>
</dbReference>
<evidence type="ECO:0000256" key="1">
    <source>
        <dbReference type="ARBA" id="ARBA00001913"/>
    </source>
</evidence>
<evidence type="ECO:0000256" key="2">
    <source>
        <dbReference type="ARBA" id="ARBA00011245"/>
    </source>
</evidence>
<dbReference type="Pfam" id="PF01263">
    <property type="entry name" value="Aldose_epim"/>
    <property type="match status" value="1"/>
</dbReference>